<sequence>MNTNIHSINDTLTAINNQLQQMRQDFTAMDSRLTAMDLRIDARFNRIDARFTRMATENSTRFDDLESRLTTMAEDNNTRFERTDSQLVGLGTRIDSHFEGVDKAFDKQNIRMMALHNNAMSRLDNRLPGASSNDLEPLFNLETGQKIQDKPTISGLGRMRSAALENCLRGLEIDPKESEEDKREQLSAAYGARTIVYFGAP</sequence>
<protein>
    <submittedName>
        <fullName evidence="1">Uncharacterized protein</fullName>
    </submittedName>
</protein>
<dbReference type="AlphaFoldDB" id="A0A9P7MNN9"/>
<proteinExistence type="predicted"/>
<name>A0A9P7MNN9_9HYPO</name>
<evidence type="ECO:0000313" key="2">
    <source>
        <dbReference type="Proteomes" id="UP000784919"/>
    </source>
</evidence>
<accession>A0A9P7MNN9</accession>
<dbReference type="OrthoDB" id="4955518at2759"/>
<dbReference type="EMBL" id="SRPS01000288">
    <property type="protein sequence ID" value="KAG5960329.1"/>
    <property type="molecule type" value="Genomic_DNA"/>
</dbReference>
<reference evidence="1" key="1">
    <citation type="journal article" date="2020" name="bioRxiv">
        <title>Whole genome comparisons of ergot fungi reveals the divergence and evolution of species within the genus Claviceps are the result of varying mechanisms driving genome evolution and host range expansion.</title>
        <authorList>
            <person name="Wyka S.A."/>
            <person name="Mondo S.J."/>
            <person name="Liu M."/>
            <person name="Dettman J."/>
            <person name="Nalam V."/>
            <person name="Broders K.D."/>
        </authorList>
    </citation>
    <scope>NUCLEOTIDE SEQUENCE</scope>
    <source>
        <strain evidence="1">CCC 1102</strain>
    </source>
</reference>
<evidence type="ECO:0000313" key="1">
    <source>
        <dbReference type="EMBL" id="KAG5960329.1"/>
    </source>
</evidence>
<comment type="caution">
    <text evidence="1">The sequence shown here is derived from an EMBL/GenBank/DDBJ whole genome shotgun (WGS) entry which is preliminary data.</text>
</comment>
<organism evidence="1 2">
    <name type="scientific">Claviceps arundinis</name>
    <dbReference type="NCBI Taxonomy" id="1623583"/>
    <lineage>
        <taxon>Eukaryota</taxon>
        <taxon>Fungi</taxon>
        <taxon>Dikarya</taxon>
        <taxon>Ascomycota</taxon>
        <taxon>Pezizomycotina</taxon>
        <taxon>Sordariomycetes</taxon>
        <taxon>Hypocreomycetidae</taxon>
        <taxon>Hypocreales</taxon>
        <taxon>Clavicipitaceae</taxon>
        <taxon>Claviceps</taxon>
    </lineage>
</organism>
<gene>
    <name evidence="1" type="ORF">E4U56_004390</name>
</gene>
<dbReference type="Proteomes" id="UP000784919">
    <property type="component" value="Unassembled WGS sequence"/>
</dbReference>